<organism evidence="3 4">
    <name type="scientific">Duganella radicis</name>
    <dbReference type="NCBI Taxonomy" id="551988"/>
    <lineage>
        <taxon>Bacteria</taxon>
        <taxon>Pseudomonadati</taxon>
        <taxon>Pseudomonadota</taxon>
        <taxon>Betaproteobacteria</taxon>
        <taxon>Burkholderiales</taxon>
        <taxon>Oxalobacteraceae</taxon>
        <taxon>Telluria group</taxon>
        <taxon>Duganella</taxon>
    </lineage>
</organism>
<sequence length="219" mass="22350">MMRAIGVAAMVLMAGCASAPPERFYSLSVGMGAAGGTAGAGQSGASGAAAGTAAQPAPAYYIELPAVTVPPQVARNQLVVTSGAGRVDLLEQERWVSPPSAEIGQALSLAISGELGTIDVFRTPTPDKAPVYRISTNVQRFESAPGQYALIDAVWSVRLVGGTQVLTCRSVAQETVGAGYDELVAGHRRAVARVGADISKAVRELAAGAKPACQASSRR</sequence>
<dbReference type="Pfam" id="PF03886">
    <property type="entry name" value="ABC_trans_aux"/>
    <property type="match status" value="1"/>
</dbReference>
<feature type="signal peptide" evidence="1">
    <location>
        <begin position="1"/>
        <end position="19"/>
    </location>
</feature>
<evidence type="ECO:0000259" key="2">
    <source>
        <dbReference type="Pfam" id="PF03886"/>
    </source>
</evidence>
<evidence type="ECO:0000313" key="4">
    <source>
        <dbReference type="Proteomes" id="UP000475582"/>
    </source>
</evidence>
<dbReference type="RefSeq" id="WP_155462615.1">
    <property type="nucleotide sequence ID" value="NZ_WNKY01000004.1"/>
</dbReference>
<feature type="chain" id="PRO_5027017680" description="ABC-type transport auxiliary lipoprotein component domain-containing protein" evidence="1">
    <location>
        <begin position="20"/>
        <end position="219"/>
    </location>
</feature>
<dbReference type="Proteomes" id="UP000475582">
    <property type="component" value="Unassembled WGS sequence"/>
</dbReference>
<protein>
    <recommendedName>
        <fullName evidence="2">ABC-type transport auxiliary lipoprotein component domain-containing protein</fullName>
    </recommendedName>
</protein>
<keyword evidence="4" id="KW-1185">Reference proteome</keyword>
<name>A0A6L6PF80_9BURK</name>
<dbReference type="Gene3D" id="3.40.50.10610">
    <property type="entry name" value="ABC-type transport auxiliary lipoprotein component"/>
    <property type="match status" value="1"/>
</dbReference>
<dbReference type="AlphaFoldDB" id="A0A6L6PF80"/>
<dbReference type="PROSITE" id="PS51257">
    <property type="entry name" value="PROKAR_LIPOPROTEIN"/>
    <property type="match status" value="1"/>
</dbReference>
<comment type="caution">
    <text evidence="3">The sequence shown here is derived from an EMBL/GenBank/DDBJ whole genome shotgun (WGS) entry which is preliminary data.</text>
</comment>
<evidence type="ECO:0000313" key="3">
    <source>
        <dbReference type="EMBL" id="MTV37227.1"/>
    </source>
</evidence>
<keyword evidence="1" id="KW-0732">Signal</keyword>
<dbReference type="OrthoDB" id="1494661at2"/>
<proteinExistence type="predicted"/>
<accession>A0A6L6PF80</accession>
<reference evidence="3 4" key="1">
    <citation type="submission" date="2019-11" db="EMBL/GenBank/DDBJ databases">
        <title>Type strains purchased from KCTC, JCM and DSMZ.</title>
        <authorList>
            <person name="Lu H."/>
        </authorList>
    </citation>
    <scope>NUCLEOTIDE SEQUENCE [LARGE SCALE GENOMIC DNA]</scope>
    <source>
        <strain evidence="3 4">KCTC 22382</strain>
    </source>
</reference>
<dbReference type="InterPro" id="IPR005586">
    <property type="entry name" value="ABC_trans_aux"/>
</dbReference>
<evidence type="ECO:0000256" key="1">
    <source>
        <dbReference type="SAM" id="SignalP"/>
    </source>
</evidence>
<feature type="domain" description="ABC-type transport auxiliary lipoprotein component" evidence="2">
    <location>
        <begin position="49"/>
        <end position="198"/>
    </location>
</feature>
<dbReference type="EMBL" id="WNKY01000004">
    <property type="protein sequence ID" value="MTV37227.1"/>
    <property type="molecule type" value="Genomic_DNA"/>
</dbReference>
<gene>
    <name evidence="3" type="ORF">GM676_06490</name>
</gene>
<dbReference type="SUPFAM" id="SSF159594">
    <property type="entry name" value="XCC0632-like"/>
    <property type="match status" value="1"/>
</dbReference>